<feature type="non-terminal residue" evidence="1">
    <location>
        <position position="1"/>
    </location>
</feature>
<accession>A0A382L0A9</accession>
<dbReference type="InterPro" id="IPR011250">
    <property type="entry name" value="OMP/PagP_B-barrel"/>
</dbReference>
<dbReference type="Gene3D" id="3.40.50.1460">
    <property type="match status" value="1"/>
</dbReference>
<name>A0A382L0A9_9ZZZZ</name>
<organism evidence="1">
    <name type="scientific">marine metagenome</name>
    <dbReference type="NCBI Taxonomy" id="408172"/>
    <lineage>
        <taxon>unclassified sequences</taxon>
        <taxon>metagenomes</taxon>
        <taxon>ecological metagenomes</taxon>
    </lineage>
</organism>
<evidence type="ECO:0008006" key="2">
    <source>
        <dbReference type="Google" id="ProtNLM"/>
    </source>
</evidence>
<evidence type="ECO:0000313" key="1">
    <source>
        <dbReference type="EMBL" id="SVC30150.1"/>
    </source>
</evidence>
<gene>
    <name evidence="1" type="ORF">METZ01_LOCUS283004</name>
</gene>
<dbReference type="EMBL" id="UINC01083954">
    <property type="protein sequence ID" value="SVC30150.1"/>
    <property type="molecule type" value="Genomic_DNA"/>
</dbReference>
<proteinExistence type="predicted"/>
<reference evidence="1" key="1">
    <citation type="submission" date="2018-05" db="EMBL/GenBank/DDBJ databases">
        <authorList>
            <person name="Lanie J.A."/>
            <person name="Ng W.-L."/>
            <person name="Kazmierczak K.M."/>
            <person name="Andrzejewski T.M."/>
            <person name="Davidsen T.M."/>
            <person name="Wayne K.J."/>
            <person name="Tettelin H."/>
            <person name="Glass J.I."/>
            <person name="Rusch D."/>
            <person name="Podicherti R."/>
            <person name="Tsui H.-C.T."/>
            <person name="Winkler M.E."/>
        </authorList>
    </citation>
    <scope>NUCLEOTIDE SEQUENCE</scope>
</reference>
<dbReference type="AlphaFoldDB" id="A0A382L0A9"/>
<dbReference type="SUPFAM" id="SSF56925">
    <property type="entry name" value="OMPA-like"/>
    <property type="match status" value="1"/>
</dbReference>
<protein>
    <recommendedName>
        <fullName evidence="2">EF-hand domain-containing protein</fullName>
    </recommendedName>
</protein>
<sequence length="360" mass="40691">YIIPFEGRQDKPYATGFAMDEILTTSQLSKSKHMLFLMDACYSGLMTERGKGLAKPKGERALLKLANKKARQIITAGGSGEQVIKRDEWQHSAFTKNLLAGLDDWEADPNNRGYVTADELGTYLRDNVIIDSDEQQIPQKGRFRNSGGGEFVFFSNHRTNKPNLVDQVRKTSGDDIVVKKVVDRRQGWYEKYGYEGRSIGFFAFEDMFSIAYNEDFDNNWHFTIMNMQIGNNAIKNITNSNSSYSLSANLLGFAVGYKYRFNNVLMPHIISGASYMMTSWEDIVQKTSGDKNIILFLVGVGVEVSPFQFEQPFPMEIGISIGFRGAYLPTSYAFNDGIATLEEWQIKFLPSVVLLLEIPK</sequence>